<dbReference type="Pfam" id="PF04307">
    <property type="entry name" value="YdjM"/>
    <property type="match status" value="1"/>
</dbReference>
<reference evidence="2 3" key="1">
    <citation type="submission" date="2019-01" db="EMBL/GenBank/DDBJ databases">
        <title>Genome sequencing of strain FW100M-2.</title>
        <authorList>
            <person name="Heo J."/>
            <person name="Kim S.-J."/>
            <person name="Kim J.-S."/>
            <person name="Hong S.-B."/>
            <person name="Kwon S.-W."/>
        </authorList>
    </citation>
    <scope>NUCLEOTIDE SEQUENCE [LARGE SCALE GENOMIC DNA]</scope>
    <source>
        <strain evidence="2 3">FW100M-2</strain>
    </source>
</reference>
<dbReference type="RefSeq" id="WP_129443330.1">
    <property type="nucleotide sequence ID" value="NZ_CP035492.1"/>
</dbReference>
<feature type="transmembrane region" description="Helical" evidence="1">
    <location>
        <begin position="86"/>
        <end position="103"/>
    </location>
</feature>
<dbReference type="Proteomes" id="UP000293568">
    <property type="component" value="Chromosome"/>
</dbReference>
<sequence length="212" mass="22296">MKGTTHLAIGAAIGVFAAAYYPFTPKNAALYITVASFSALSADLDGPSMLSSKIGKVSKALRSLVLIAGLLLSAGAAAAYLAQRTFSPAFTAAAAVVLLLGFITKEGFIRNMLVSLIGAGLAYAGWSIQARWMIGLGVFVAWAPWLKHRGLTHTVWAVAGWGWIGMQLEQELGLDGIANAAIAGYASHLLADTLTANGVKWLYPLYKKAIKI</sequence>
<dbReference type="AlphaFoldDB" id="A0A4V0YFK1"/>
<keyword evidence="1" id="KW-1133">Transmembrane helix</keyword>
<keyword evidence="1" id="KW-0812">Transmembrane</keyword>
<name>A0A4V0YFK1_9BACL</name>
<gene>
    <name evidence="2" type="ORF">ET464_17975</name>
</gene>
<organism evidence="2 3">
    <name type="scientific">Paenibacillus protaetiae</name>
    <dbReference type="NCBI Taxonomy" id="2509456"/>
    <lineage>
        <taxon>Bacteria</taxon>
        <taxon>Bacillati</taxon>
        <taxon>Bacillota</taxon>
        <taxon>Bacilli</taxon>
        <taxon>Bacillales</taxon>
        <taxon>Paenibacillaceae</taxon>
        <taxon>Paenibacillus</taxon>
    </lineage>
</organism>
<dbReference type="OrthoDB" id="2706144at2"/>
<evidence type="ECO:0000256" key="1">
    <source>
        <dbReference type="SAM" id="Phobius"/>
    </source>
</evidence>
<dbReference type="GO" id="GO:0016787">
    <property type="term" value="F:hydrolase activity"/>
    <property type="evidence" value="ECO:0007669"/>
    <property type="project" value="UniProtKB-KW"/>
</dbReference>
<dbReference type="InterPro" id="IPR007404">
    <property type="entry name" value="YdjM-like"/>
</dbReference>
<feature type="transmembrane region" description="Helical" evidence="1">
    <location>
        <begin position="108"/>
        <end position="124"/>
    </location>
</feature>
<keyword evidence="2" id="KW-0378">Hydrolase</keyword>
<dbReference type="EMBL" id="CP035492">
    <property type="protein sequence ID" value="QAY67991.1"/>
    <property type="molecule type" value="Genomic_DNA"/>
</dbReference>
<evidence type="ECO:0000313" key="2">
    <source>
        <dbReference type="EMBL" id="QAY67991.1"/>
    </source>
</evidence>
<dbReference type="PANTHER" id="PTHR35531:SF1">
    <property type="entry name" value="INNER MEMBRANE PROTEIN YBCI-RELATED"/>
    <property type="match status" value="1"/>
</dbReference>
<keyword evidence="3" id="KW-1185">Reference proteome</keyword>
<feature type="transmembrane region" description="Helical" evidence="1">
    <location>
        <begin position="7"/>
        <end position="23"/>
    </location>
</feature>
<keyword evidence="1" id="KW-0472">Membrane</keyword>
<evidence type="ECO:0000313" key="3">
    <source>
        <dbReference type="Proteomes" id="UP000293568"/>
    </source>
</evidence>
<proteinExistence type="predicted"/>
<protein>
    <submittedName>
        <fullName evidence="2">Metal-dependent hydrolase</fullName>
    </submittedName>
</protein>
<accession>A0A4V0YFK1</accession>
<dbReference type="KEGG" id="pprt:ET464_17975"/>
<feature type="transmembrane region" description="Helical" evidence="1">
    <location>
        <begin position="60"/>
        <end position="80"/>
    </location>
</feature>
<dbReference type="PANTHER" id="PTHR35531">
    <property type="entry name" value="INNER MEMBRANE PROTEIN YBCI-RELATED"/>
    <property type="match status" value="1"/>
</dbReference>